<keyword evidence="4" id="KW-1185">Reference proteome</keyword>
<dbReference type="EMBL" id="JAQQBZ010000005">
    <property type="protein sequence ID" value="MFM0593347.1"/>
    <property type="molecule type" value="Genomic_DNA"/>
</dbReference>
<name>A0ABW9D4S5_9BURK</name>
<dbReference type="InterPro" id="IPR018376">
    <property type="entry name" value="Enoyl-CoA_hyd/isom_CS"/>
</dbReference>
<dbReference type="CDD" id="cd06558">
    <property type="entry name" value="crotonase-like"/>
    <property type="match status" value="1"/>
</dbReference>
<evidence type="ECO:0000313" key="4">
    <source>
        <dbReference type="Proteomes" id="UP001629367"/>
    </source>
</evidence>
<dbReference type="InterPro" id="IPR001753">
    <property type="entry name" value="Enoyl-CoA_hydra/iso"/>
</dbReference>
<dbReference type="InterPro" id="IPR029045">
    <property type="entry name" value="ClpP/crotonase-like_dom_sf"/>
</dbReference>
<gene>
    <name evidence="3" type="ORF">PQQ68_09965</name>
</gene>
<comment type="caution">
    <text evidence="3">The sequence shown here is derived from an EMBL/GenBank/DDBJ whole genome shotgun (WGS) entry which is preliminary data.</text>
</comment>
<evidence type="ECO:0000256" key="2">
    <source>
        <dbReference type="RuleBase" id="RU003707"/>
    </source>
</evidence>
<dbReference type="PROSITE" id="PS00166">
    <property type="entry name" value="ENOYL_COA_HYDRATASE"/>
    <property type="match status" value="1"/>
</dbReference>
<protein>
    <submittedName>
        <fullName evidence="3">Enoyl-CoA hydratase/isomerase family protein</fullName>
    </submittedName>
</protein>
<dbReference type="Gene3D" id="3.90.226.10">
    <property type="entry name" value="2-enoyl-CoA Hydratase, Chain A, domain 1"/>
    <property type="match status" value="1"/>
</dbReference>
<dbReference type="InterPro" id="IPR051683">
    <property type="entry name" value="Enoyl-CoA_Hydratase/Isomerase"/>
</dbReference>
<organism evidence="3 4">
    <name type="scientific">Paraburkholderia dilworthii</name>
    <dbReference type="NCBI Taxonomy" id="948106"/>
    <lineage>
        <taxon>Bacteria</taxon>
        <taxon>Pseudomonadati</taxon>
        <taxon>Pseudomonadota</taxon>
        <taxon>Betaproteobacteria</taxon>
        <taxon>Burkholderiales</taxon>
        <taxon>Burkholderiaceae</taxon>
        <taxon>Paraburkholderia</taxon>
    </lineage>
</organism>
<dbReference type="RefSeq" id="WP_408211299.1">
    <property type="nucleotide sequence ID" value="NZ_JAQQBZ010000005.1"/>
</dbReference>
<evidence type="ECO:0000256" key="1">
    <source>
        <dbReference type="ARBA" id="ARBA00005254"/>
    </source>
</evidence>
<dbReference type="Proteomes" id="UP001629367">
    <property type="component" value="Unassembled WGS sequence"/>
</dbReference>
<dbReference type="PANTHER" id="PTHR42964">
    <property type="entry name" value="ENOYL-COA HYDRATASE"/>
    <property type="match status" value="1"/>
</dbReference>
<comment type="similarity">
    <text evidence="1 2">Belongs to the enoyl-CoA hydratase/isomerase family.</text>
</comment>
<accession>A0ABW9D4S5</accession>
<dbReference type="PANTHER" id="PTHR42964:SF1">
    <property type="entry name" value="POLYKETIDE BIOSYNTHESIS ENOYL-COA HYDRATASE PKSH-RELATED"/>
    <property type="match status" value="1"/>
</dbReference>
<dbReference type="Pfam" id="PF00378">
    <property type="entry name" value="ECH_1"/>
    <property type="match status" value="1"/>
</dbReference>
<proteinExistence type="inferred from homology"/>
<evidence type="ECO:0000313" key="3">
    <source>
        <dbReference type="EMBL" id="MFM0593347.1"/>
    </source>
</evidence>
<dbReference type="SUPFAM" id="SSF52096">
    <property type="entry name" value="ClpP/crotonase"/>
    <property type="match status" value="1"/>
</dbReference>
<sequence>MEELLVEDHSAVRLLTMNRPLKHNALNTGLTRALLDALLSAQEKESCRAIVLAGAGKSFCAGADVGEFAALSGDDARAARERADLTAALHRVFSKISKPIISAVHGNALGGGAGLALACDLMVVADDMRFGYPELSHGIVAAIVMANLVRQVGQKTAFCMVSTGRVLNGADAVGLGIAMSSEPAGHVLDRAMGVASALAACHPDAMEATKNLFYRVSSLPFDEALTVGRDTNVIMRSFRKTESR</sequence>
<reference evidence="3 4" key="1">
    <citation type="journal article" date="2024" name="Chem. Sci.">
        <title>Discovery of megapolipeptins by genome mining of a Burkholderiales bacteria collection.</title>
        <authorList>
            <person name="Paulo B.S."/>
            <person name="Recchia M.J.J."/>
            <person name="Lee S."/>
            <person name="Fergusson C.H."/>
            <person name="Romanowski S.B."/>
            <person name="Hernandez A."/>
            <person name="Krull N."/>
            <person name="Liu D.Y."/>
            <person name="Cavanagh H."/>
            <person name="Bos A."/>
            <person name="Gray C.A."/>
            <person name="Murphy B.T."/>
            <person name="Linington R.G."/>
            <person name="Eustaquio A.S."/>
        </authorList>
    </citation>
    <scope>NUCLEOTIDE SEQUENCE [LARGE SCALE GENOMIC DNA]</scope>
    <source>
        <strain evidence="3 4">RL17-335-BIF-A</strain>
    </source>
</reference>